<dbReference type="SMART" id="SM00184">
    <property type="entry name" value="RING"/>
    <property type="match status" value="1"/>
</dbReference>
<evidence type="ECO:0000313" key="19">
    <source>
        <dbReference type="RefSeq" id="XP_010916726.1"/>
    </source>
</evidence>
<evidence type="ECO:0000256" key="8">
    <source>
        <dbReference type="ARBA" id="ARBA00022729"/>
    </source>
</evidence>
<dbReference type="SUPFAM" id="SSF57850">
    <property type="entry name" value="RING/U-box"/>
    <property type="match status" value="1"/>
</dbReference>
<comment type="subcellular location">
    <subcellularLocation>
        <location evidence="2">Membrane</location>
        <topology evidence="2">Single-pass membrane protein</topology>
    </subcellularLocation>
</comment>
<organism evidence="18 19">
    <name type="scientific">Elaeis guineensis var. tenera</name>
    <name type="common">Oil palm</name>
    <dbReference type="NCBI Taxonomy" id="51953"/>
    <lineage>
        <taxon>Eukaryota</taxon>
        <taxon>Viridiplantae</taxon>
        <taxon>Streptophyta</taxon>
        <taxon>Embryophyta</taxon>
        <taxon>Tracheophyta</taxon>
        <taxon>Spermatophyta</taxon>
        <taxon>Magnoliopsida</taxon>
        <taxon>Liliopsida</taxon>
        <taxon>Arecaceae</taxon>
        <taxon>Arecoideae</taxon>
        <taxon>Cocoseae</taxon>
        <taxon>Elaeidinae</taxon>
        <taxon>Elaeis</taxon>
    </lineage>
</organism>
<evidence type="ECO:0000256" key="4">
    <source>
        <dbReference type="ARBA" id="ARBA00012483"/>
    </source>
</evidence>
<evidence type="ECO:0000256" key="12">
    <source>
        <dbReference type="ARBA" id="ARBA00022989"/>
    </source>
</evidence>
<keyword evidence="9 15" id="KW-0863">Zinc-finger</keyword>
<evidence type="ECO:0000256" key="9">
    <source>
        <dbReference type="ARBA" id="ARBA00022771"/>
    </source>
</evidence>
<keyword evidence="5" id="KW-0808">Transferase</keyword>
<dbReference type="OrthoDB" id="9984778at2759"/>
<protein>
    <recommendedName>
        <fullName evidence="4">RING-type E3 ubiquitin transferase</fullName>
        <ecNumber evidence="4">2.3.2.27</ecNumber>
    </recommendedName>
</protein>
<evidence type="ECO:0000256" key="7">
    <source>
        <dbReference type="ARBA" id="ARBA00022723"/>
    </source>
</evidence>
<keyword evidence="7" id="KW-0479">Metal-binding</keyword>
<dbReference type="Pfam" id="PF13639">
    <property type="entry name" value="zf-RING_2"/>
    <property type="match status" value="1"/>
</dbReference>
<evidence type="ECO:0000256" key="5">
    <source>
        <dbReference type="ARBA" id="ARBA00022679"/>
    </source>
</evidence>
<reference evidence="19" key="1">
    <citation type="submission" date="2025-08" db="UniProtKB">
        <authorList>
            <consortium name="RefSeq"/>
        </authorList>
    </citation>
    <scope>IDENTIFICATION</scope>
</reference>
<accession>A0A6I9QX44</accession>
<feature type="region of interest" description="Disordered" evidence="16">
    <location>
        <begin position="117"/>
        <end position="164"/>
    </location>
</feature>
<evidence type="ECO:0000256" key="14">
    <source>
        <dbReference type="ARBA" id="ARBA00024209"/>
    </source>
</evidence>
<evidence type="ECO:0000256" key="13">
    <source>
        <dbReference type="ARBA" id="ARBA00023136"/>
    </source>
</evidence>
<dbReference type="PROSITE" id="PS50089">
    <property type="entry name" value="ZF_RING_2"/>
    <property type="match status" value="1"/>
</dbReference>
<evidence type="ECO:0000259" key="17">
    <source>
        <dbReference type="PROSITE" id="PS50089"/>
    </source>
</evidence>
<comment type="catalytic activity">
    <reaction evidence="1">
        <text>S-ubiquitinyl-[E2 ubiquitin-conjugating enzyme]-L-cysteine + [acceptor protein]-L-lysine = [E2 ubiquitin-conjugating enzyme]-L-cysteine + N(6)-ubiquitinyl-[acceptor protein]-L-lysine.</text>
        <dbReference type="EC" id="2.3.2.27"/>
    </reaction>
</comment>
<keyword evidence="8" id="KW-0732">Signal</keyword>
<evidence type="ECO:0000256" key="2">
    <source>
        <dbReference type="ARBA" id="ARBA00004167"/>
    </source>
</evidence>
<evidence type="ECO:0000313" key="18">
    <source>
        <dbReference type="Proteomes" id="UP000504607"/>
    </source>
</evidence>
<dbReference type="GO" id="GO:0016567">
    <property type="term" value="P:protein ubiquitination"/>
    <property type="evidence" value="ECO:0007669"/>
    <property type="project" value="UniProtKB-UniPathway"/>
</dbReference>
<dbReference type="FunFam" id="3.30.40.10:FF:000285">
    <property type="entry name" value="RING-H2 finger protein ATL43"/>
    <property type="match status" value="1"/>
</dbReference>
<evidence type="ECO:0000256" key="6">
    <source>
        <dbReference type="ARBA" id="ARBA00022692"/>
    </source>
</evidence>
<name>A0A6I9QX44_ELAGV</name>
<evidence type="ECO:0000256" key="11">
    <source>
        <dbReference type="ARBA" id="ARBA00022833"/>
    </source>
</evidence>
<dbReference type="PANTHER" id="PTHR46913:SF19">
    <property type="entry name" value="RING-TYPE E3 UBIQUITIN TRANSFERASE"/>
    <property type="match status" value="1"/>
</dbReference>
<dbReference type="RefSeq" id="XP_010916726.1">
    <property type="nucleotide sequence ID" value="XM_010918424.1"/>
</dbReference>
<dbReference type="GO" id="GO:0008270">
    <property type="term" value="F:zinc ion binding"/>
    <property type="evidence" value="ECO:0007669"/>
    <property type="project" value="UniProtKB-KW"/>
</dbReference>
<dbReference type="GO" id="GO:0016020">
    <property type="term" value="C:membrane"/>
    <property type="evidence" value="ECO:0007669"/>
    <property type="project" value="UniProtKB-SubCell"/>
</dbReference>
<dbReference type="EC" id="2.3.2.27" evidence="4"/>
<dbReference type="AlphaFoldDB" id="A0A6I9QX44"/>
<keyword evidence="6" id="KW-0812">Transmembrane</keyword>
<dbReference type="InParanoid" id="A0A6I9QX44"/>
<evidence type="ECO:0000256" key="15">
    <source>
        <dbReference type="PROSITE-ProRule" id="PRU00175"/>
    </source>
</evidence>
<dbReference type="InterPro" id="IPR044600">
    <property type="entry name" value="ATL1/ATL16-like"/>
</dbReference>
<evidence type="ECO:0000256" key="10">
    <source>
        <dbReference type="ARBA" id="ARBA00022786"/>
    </source>
</evidence>
<feature type="domain" description="RING-type" evidence="17">
    <location>
        <begin position="47"/>
        <end position="89"/>
    </location>
</feature>
<keyword evidence="11" id="KW-0862">Zinc</keyword>
<dbReference type="GO" id="GO:0061630">
    <property type="term" value="F:ubiquitin protein ligase activity"/>
    <property type="evidence" value="ECO:0007669"/>
    <property type="project" value="UniProtKB-EC"/>
</dbReference>
<evidence type="ECO:0000256" key="16">
    <source>
        <dbReference type="SAM" id="MobiDB-lite"/>
    </source>
</evidence>
<comment type="pathway">
    <text evidence="3">Protein modification; protein ubiquitination.</text>
</comment>
<dbReference type="Gene3D" id="3.30.40.10">
    <property type="entry name" value="Zinc/RING finger domain, C3HC4 (zinc finger)"/>
    <property type="match status" value="1"/>
</dbReference>
<evidence type="ECO:0000256" key="3">
    <source>
        <dbReference type="ARBA" id="ARBA00004906"/>
    </source>
</evidence>
<comment type="similarity">
    <text evidence="14">Belongs to the RING-type zinc finger family. ATL subfamily.</text>
</comment>
<keyword evidence="12" id="KW-1133">Transmembrane helix</keyword>
<sequence>MMISSLRTEWLHPMWYIQTVGLDESTIRSIAITKYKVGSGILCAADCSVCLGEFQDGELIWLLSKCGHAFHVPCIDTWLRAHVNCPLCRAHIVDPMTKLVSVDPSPPTTAIIVTNSIEGSRSSTPMDNSRATSPLSRSLHATTLLAPQPAENPPPPGHHRHENP</sequence>
<gene>
    <name evidence="19" type="primary">LOC105041451</name>
</gene>
<dbReference type="UniPathway" id="UPA00143"/>
<dbReference type="PANTHER" id="PTHR46913">
    <property type="entry name" value="RING-H2 FINGER PROTEIN ATL16"/>
    <property type="match status" value="1"/>
</dbReference>
<feature type="compositionally biased region" description="Polar residues" evidence="16">
    <location>
        <begin position="117"/>
        <end position="141"/>
    </location>
</feature>
<keyword evidence="18" id="KW-1185">Reference proteome</keyword>
<keyword evidence="10" id="KW-0833">Ubl conjugation pathway</keyword>
<dbReference type="InterPro" id="IPR001841">
    <property type="entry name" value="Znf_RING"/>
</dbReference>
<dbReference type="InterPro" id="IPR013083">
    <property type="entry name" value="Znf_RING/FYVE/PHD"/>
</dbReference>
<dbReference type="Proteomes" id="UP000504607">
    <property type="component" value="Chromosome 3"/>
</dbReference>
<evidence type="ECO:0000256" key="1">
    <source>
        <dbReference type="ARBA" id="ARBA00000900"/>
    </source>
</evidence>
<keyword evidence="13" id="KW-0472">Membrane</keyword>
<proteinExistence type="inferred from homology"/>